<dbReference type="InterPro" id="IPR032675">
    <property type="entry name" value="LRR_dom_sf"/>
</dbReference>
<keyword evidence="3" id="KW-1185">Reference proteome</keyword>
<keyword evidence="1" id="KW-0833">Ubl conjugation pathway</keyword>
<dbReference type="SUPFAM" id="SSF52047">
    <property type="entry name" value="RNI-like"/>
    <property type="match status" value="2"/>
</dbReference>
<evidence type="ECO:0000313" key="3">
    <source>
        <dbReference type="Proteomes" id="UP000677054"/>
    </source>
</evidence>
<dbReference type="EMBL" id="LR901569">
    <property type="protein sequence ID" value="CAD7248901.1"/>
    <property type="molecule type" value="Genomic_DNA"/>
</dbReference>
<dbReference type="GO" id="GO:0031146">
    <property type="term" value="P:SCF-dependent proteasomal ubiquitin-dependent protein catabolic process"/>
    <property type="evidence" value="ECO:0007669"/>
    <property type="project" value="TreeGrafter"/>
</dbReference>
<feature type="non-terminal residue" evidence="2">
    <location>
        <position position="627"/>
    </location>
</feature>
<dbReference type="InterPro" id="IPR006553">
    <property type="entry name" value="Leu-rich_rpt_Cys-con_subtyp"/>
</dbReference>
<sequence>MIPIPTMKVLSGIFEYLDWEDILAVRVVSRQWKEVGDFHFRERGKVVCDAPPDFDITGILKMLSSWSVVPRSLVFKNVALEGSGSDDGKQVLEDTRELALLSCSVHPDALVRLLTSSPRLSRLCIHDPCVAFLCLPLRLHPGSLPSVQCLDLSSTRRLDDSLLTVFWRACPNLVQFSLSASNLASNPAIFRRFYPRGSEEPTNNVLTMRHLERLVCSKEKFHSLSLTHMNLNSSSLCNILCKTSILLGFLDLSGCRELSSQCLVEIIERQKSLHGLRLAGTSGVSDPVLSRICTHLPFLRDLSMGDGSVSFSKGVLEGLHGLQDLNNLKISCHGDFRLVGLKQLRCLSLEYCYLRPNPCDEQTCQPQQLRELYLERCSTITDLDMQVLLGTLKNLVVLRLRDLPLTDFAFSRMVNSAGIVLSGLTPEMKERGFWEVSTKSETERRLVREIKAKEASEELLVSTCGGADPPLRKLQHLRELAMIGMKNITDVTVISGIQDQALQHLNLSYSPLISNLSMVHLSGLPEVASLRSLNVSGCTQISDDGLARLLHRTPHLREFSFRECTGVTRATLKCLEKHCPLTHLISVNRDQVISFPFVRFEVNHSSPLHLLSSSVPLSTADKVMHEE</sequence>
<evidence type="ECO:0000313" key="2">
    <source>
        <dbReference type="EMBL" id="CAD7248901.1"/>
    </source>
</evidence>
<proteinExistence type="predicted"/>
<organism evidence="2">
    <name type="scientific">Darwinula stevensoni</name>
    <dbReference type="NCBI Taxonomy" id="69355"/>
    <lineage>
        <taxon>Eukaryota</taxon>
        <taxon>Metazoa</taxon>
        <taxon>Ecdysozoa</taxon>
        <taxon>Arthropoda</taxon>
        <taxon>Crustacea</taxon>
        <taxon>Oligostraca</taxon>
        <taxon>Ostracoda</taxon>
        <taxon>Podocopa</taxon>
        <taxon>Podocopida</taxon>
        <taxon>Darwinulocopina</taxon>
        <taxon>Darwinuloidea</taxon>
        <taxon>Darwinulidae</taxon>
        <taxon>Darwinula</taxon>
    </lineage>
</organism>
<dbReference type="AlphaFoldDB" id="A0A7R9A7X1"/>
<name>A0A7R9A7X1_9CRUS</name>
<dbReference type="Gene3D" id="3.80.10.10">
    <property type="entry name" value="Ribonuclease Inhibitor"/>
    <property type="match status" value="4"/>
</dbReference>
<dbReference type="OrthoDB" id="27842at2759"/>
<dbReference type="Proteomes" id="UP000677054">
    <property type="component" value="Unassembled WGS sequence"/>
</dbReference>
<reference evidence="2" key="1">
    <citation type="submission" date="2020-11" db="EMBL/GenBank/DDBJ databases">
        <authorList>
            <person name="Tran Van P."/>
        </authorList>
    </citation>
    <scope>NUCLEOTIDE SEQUENCE</scope>
</reference>
<dbReference type="SUPFAM" id="SSF81383">
    <property type="entry name" value="F-box domain"/>
    <property type="match status" value="1"/>
</dbReference>
<dbReference type="GO" id="GO:0019005">
    <property type="term" value="C:SCF ubiquitin ligase complex"/>
    <property type="evidence" value="ECO:0007669"/>
    <property type="project" value="TreeGrafter"/>
</dbReference>
<evidence type="ECO:0008006" key="4">
    <source>
        <dbReference type="Google" id="ProtNLM"/>
    </source>
</evidence>
<dbReference type="PANTHER" id="PTHR13318:SF247">
    <property type="entry name" value="GH16156P"/>
    <property type="match status" value="1"/>
</dbReference>
<dbReference type="SMART" id="SM00367">
    <property type="entry name" value="LRR_CC"/>
    <property type="match status" value="5"/>
</dbReference>
<evidence type="ECO:0000256" key="1">
    <source>
        <dbReference type="ARBA" id="ARBA00022786"/>
    </source>
</evidence>
<gene>
    <name evidence="2" type="ORF">DSTB1V02_LOCUS8708</name>
</gene>
<dbReference type="EMBL" id="CAJPEV010002052">
    <property type="protein sequence ID" value="CAG0895453.1"/>
    <property type="molecule type" value="Genomic_DNA"/>
</dbReference>
<dbReference type="PANTHER" id="PTHR13318">
    <property type="entry name" value="PARTNER OF PAIRED, ISOFORM B-RELATED"/>
    <property type="match status" value="1"/>
</dbReference>
<dbReference type="InterPro" id="IPR036047">
    <property type="entry name" value="F-box-like_dom_sf"/>
</dbReference>
<accession>A0A7R9A7X1</accession>
<protein>
    <recommendedName>
        <fullName evidence="4">F-box domain-containing protein</fullName>
    </recommendedName>
</protein>